<dbReference type="GO" id="GO:0016712">
    <property type="term" value="F:oxidoreductase activity, acting on paired donors, with incorporation or reduction of molecular oxygen, reduced flavin or flavoprotein as one donor, and incorporation of one atom of oxygen"/>
    <property type="evidence" value="ECO:0000318"/>
    <property type="project" value="GO_Central"/>
</dbReference>
<dbReference type="HOGENOM" id="CLU_150373_0_0_1"/>
<dbReference type="InParanoid" id="G1KUE5"/>
<comment type="cofactor">
    <cofactor evidence="1">
        <name>heme</name>
        <dbReference type="ChEBI" id="CHEBI:30413"/>
    </cofactor>
</comment>
<comment type="similarity">
    <text evidence="2">Belongs to the cytochrome P450 family.</text>
</comment>
<dbReference type="GO" id="GO:0006805">
    <property type="term" value="P:xenobiotic metabolic process"/>
    <property type="evidence" value="ECO:0000318"/>
    <property type="project" value="GO_Central"/>
</dbReference>
<dbReference type="Pfam" id="PF00067">
    <property type="entry name" value="p450"/>
    <property type="match status" value="1"/>
</dbReference>
<keyword evidence="6" id="KW-1185">Reference proteome</keyword>
<dbReference type="eggNOG" id="KOG0156">
    <property type="taxonomic scope" value="Eukaryota"/>
</dbReference>
<evidence type="ECO:0000313" key="6">
    <source>
        <dbReference type="Proteomes" id="UP000001646"/>
    </source>
</evidence>
<dbReference type="PANTHER" id="PTHR24300:SF411">
    <property type="entry name" value="CYTOCHROME P450, FAMILY 2, SUBFAMILY AB, POLYPEPTIDE 4-RELATED"/>
    <property type="match status" value="1"/>
</dbReference>
<dbReference type="GO" id="GO:0006082">
    <property type="term" value="P:organic acid metabolic process"/>
    <property type="evidence" value="ECO:0000318"/>
    <property type="project" value="GO_Central"/>
</dbReference>
<evidence type="ECO:0000313" key="5">
    <source>
        <dbReference type="Ensembl" id="ENSACAP00000017553.3"/>
    </source>
</evidence>
<dbReference type="Proteomes" id="UP000001646">
    <property type="component" value="Chromosome 2"/>
</dbReference>
<reference evidence="5" key="2">
    <citation type="submission" date="2025-08" db="UniProtKB">
        <authorList>
            <consortium name="Ensembl"/>
        </authorList>
    </citation>
    <scope>IDENTIFICATION</scope>
</reference>
<protein>
    <submittedName>
        <fullName evidence="5">Uncharacterized protein</fullName>
    </submittedName>
</protein>
<dbReference type="InterPro" id="IPR036396">
    <property type="entry name" value="Cyt_P450_sf"/>
</dbReference>
<dbReference type="InterPro" id="IPR050182">
    <property type="entry name" value="Cytochrome_P450_fam2"/>
</dbReference>
<dbReference type="Gene3D" id="1.10.630.10">
    <property type="entry name" value="Cytochrome P450"/>
    <property type="match status" value="1"/>
</dbReference>
<accession>G1KUE5</accession>
<keyword evidence="4" id="KW-0408">Iron</keyword>
<sequence length="180" mass="20913">FIVFFYCLADGTCTIQYFVDSVITLSHFCTSLEKIQEEIDTVLTPFQRIFYEDRKNMPYTNAVIHEIQRFKFVLLVGTFRLCAKDAAVLGFPIKKGTVIAPDIASALYDPEQWETPHQFNPNHFLDKDGKFFTRDAFIPFSIGKFNSEFATESGRKVNQCQQYWTLERDSKCWSQYLAVP</sequence>
<keyword evidence="3" id="KW-0479">Metal-binding</keyword>
<dbReference type="GO" id="GO:0020037">
    <property type="term" value="F:heme binding"/>
    <property type="evidence" value="ECO:0000318"/>
    <property type="project" value="GO_Central"/>
</dbReference>
<proteinExistence type="inferred from homology"/>
<dbReference type="Ensembl" id="ENSACAT00000017899.3">
    <property type="protein sequence ID" value="ENSACAP00000017553.3"/>
    <property type="gene ID" value="ENSACAG00000017827.3"/>
</dbReference>
<dbReference type="PRINTS" id="PR00463">
    <property type="entry name" value="EP450I"/>
</dbReference>
<reference evidence="5" key="3">
    <citation type="submission" date="2025-09" db="UniProtKB">
        <authorList>
            <consortium name="Ensembl"/>
        </authorList>
    </citation>
    <scope>IDENTIFICATION</scope>
</reference>
<dbReference type="PANTHER" id="PTHR24300">
    <property type="entry name" value="CYTOCHROME P450 508A4-RELATED"/>
    <property type="match status" value="1"/>
</dbReference>
<evidence type="ECO:0000256" key="4">
    <source>
        <dbReference type="ARBA" id="ARBA00023004"/>
    </source>
</evidence>
<dbReference type="AlphaFoldDB" id="G1KUE5"/>
<dbReference type="GO" id="GO:0005506">
    <property type="term" value="F:iron ion binding"/>
    <property type="evidence" value="ECO:0007669"/>
    <property type="project" value="InterPro"/>
</dbReference>
<name>G1KUE5_ANOCA</name>
<dbReference type="GO" id="GO:0005737">
    <property type="term" value="C:cytoplasm"/>
    <property type="evidence" value="ECO:0000318"/>
    <property type="project" value="GO_Central"/>
</dbReference>
<evidence type="ECO:0000256" key="1">
    <source>
        <dbReference type="ARBA" id="ARBA00001971"/>
    </source>
</evidence>
<reference evidence="5 6" key="1">
    <citation type="submission" date="2009-12" db="EMBL/GenBank/DDBJ databases">
        <title>The Genome Sequence of Anolis carolinensis (Green Anole Lizard).</title>
        <authorList>
            <consortium name="The Genome Sequencing Platform"/>
            <person name="Di Palma F."/>
            <person name="Alfoldi J."/>
            <person name="Heiman D."/>
            <person name="Young S."/>
            <person name="Grabherr M."/>
            <person name="Johnson J."/>
            <person name="Lander E.S."/>
            <person name="Lindblad-Toh K."/>
        </authorList>
    </citation>
    <scope>NUCLEOTIDE SEQUENCE [LARGE SCALE GENOMIC DNA]</scope>
    <source>
        <strain evidence="5 6">JBL SC #1</strain>
    </source>
</reference>
<dbReference type="FunFam" id="1.10.630.10:FF:000239">
    <property type="entry name" value="Uncharacterized protein"/>
    <property type="match status" value="1"/>
</dbReference>
<organism evidence="5 6">
    <name type="scientific">Anolis carolinensis</name>
    <name type="common">Green anole</name>
    <name type="synonym">American chameleon</name>
    <dbReference type="NCBI Taxonomy" id="28377"/>
    <lineage>
        <taxon>Eukaryota</taxon>
        <taxon>Metazoa</taxon>
        <taxon>Chordata</taxon>
        <taxon>Craniata</taxon>
        <taxon>Vertebrata</taxon>
        <taxon>Euteleostomi</taxon>
        <taxon>Lepidosauria</taxon>
        <taxon>Squamata</taxon>
        <taxon>Bifurcata</taxon>
        <taxon>Unidentata</taxon>
        <taxon>Episquamata</taxon>
        <taxon>Toxicofera</taxon>
        <taxon>Iguania</taxon>
        <taxon>Dactyloidae</taxon>
        <taxon>Anolis</taxon>
    </lineage>
</organism>
<dbReference type="SUPFAM" id="SSF48264">
    <property type="entry name" value="Cytochrome P450"/>
    <property type="match status" value="1"/>
</dbReference>
<dbReference type="InterPro" id="IPR002401">
    <property type="entry name" value="Cyt_P450_E_grp-I"/>
</dbReference>
<evidence type="ECO:0000256" key="3">
    <source>
        <dbReference type="ARBA" id="ARBA00022723"/>
    </source>
</evidence>
<evidence type="ECO:0000256" key="2">
    <source>
        <dbReference type="ARBA" id="ARBA00010617"/>
    </source>
</evidence>
<dbReference type="InterPro" id="IPR001128">
    <property type="entry name" value="Cyt_P450"/>
</dbReference>
<dbReference type="GeneTree" id="ENSGT00940000163166"/>
<dbReference type="STRING" id="28377.ENSACAP00000017553"/>